<dbReference type="Pfam" id="PF03573">
    <property type="entry name" value="OprD"/>
    <property type="match status" value="1"/>
</dbReference>
<evidence type="ECO:0000256" key="4">
    <source>
        <dbReference type="SAM" id="SignalP"/>
    </source>
</evidence>
<accession>A0AAW3VH06</accession>
<dbReference type="GO" id="GO:0016020">
    <property type="term" value="C:membrane"/>
    <property type="evidence" value="ECO:0007669"/>
    <property type="project" value="InterPro"/>
</dbReference>
<name>A0AAW3VH06_ACILW</name>
<reference evidence="5 6" key="1">
    <citation type="submission" date="2020-08" db="EMBL/GenBank/DDBJ databases">
        <title>Functional genomics of gut bacteria from endangered species of beetles.</title>
        <authorList>
            <person name="Carlos-Shanley C."/>
        </authorList>
    </citation>
    <scope>NUCLEOTIDE SEQUENCE [LARGE SCALE GENOMIC DNA]</scope>
    <source>
        <strain evidence="5 6">S00127</strain>
    </source>
</reference>
<dbReference type="EMBL" id="JACHLA010000017">
    <property type="protein sequence ID" value="MBB6364314.1"/>
    <property type="molecule type" value="Genomic_DNA"/>
</dbReference>
<evidence type="ECO:0000313" key="5">
    <source>
        <dbReference type="EMBL" id="MBB6364314.1"/>
    </source>
</evidence>
<dbReference type="GO" id="GO:0015288">
    <property type="term" value="F:porin activity"/>
    <property type="evidence" value="ECO:0007669"/>
    <property type="project" value="TreeGrafter"/>
</dbReference>
<proteinExistence type="inferred from homology"/>
<feature type="signal peptide" evidence="4">
    <location>
        <begin position="1"/>
        <end position="20"/>
    </location>
</feature>
<evidence type="ECO:0008006" key="7">
    <source>
        <dbReference type="Google" id="ProtNLM"/>
    </source>
</evidence>
<comment type="caution">
    <text evidence="5">The sequence shown here is derived from an EMBL/GenBank/DDBJ whole genome shotgun (WGS) entry which is preliminary data.</text>
</comment>
<sequence length="397" mass="45900">MKQTLTLGFTCLLVSTASYALPEDIQTNSSIQLKNLYSDRDFNQGQSIGSWSQGVIYQDEIKKNFDQFSISVLPNLQYAYLLSSPKPLSDNIFKYDDIQLEQARDYAKLAVGLRFSNENHTLTLGDLKFNHPITAADPTRQLTPMYQGVQYIFKDKAFGELELGYVNKYSARSEDKLTDLAISKQKSDGVYYVNYQQKQHPHWAYDVYLGDLQDLFYQFHLGVDYKNELLGFQNHLKLKYFNINDSGQSLLGDVQTSYYGVMNTLDMKPFVLGLGYQVIDGNSNFYLLDQAIPGTHFIHWTQGAFNKQDEKSYHVNAKLELDRYVSGLSLNYRYIYGDNFKTAGQLNTEIERDYIINYNAQEWLKGLNFQIIYVNYDIAYGRSYDEVRALTTYSLKF</sequence>
<dbReference type="PANTHER" id="PTHR34596">
    <property type="entry name" value="CHITOPORIN"/>
    <property type="match status" value="1"/>
</dbReference>
<protein>
    <recommendedName>
        <fullName evidence="7">Outer membrane porin, OprD family</fullName>
    </recommendedName>
</protein>
<evidence type="ECO:0000256" key="1">
    <source>
        <dbReference type="ARBA" id="ARBA00009075"/>
    </source>
</evidence>
<dbReference type="RefSeq" id="WP_184413492.1">
    <property type="nucleotide sequence ID" value="NZ_JACHLA010000017.1"/>
</dbReference>
<dbReference type="PANTHER" id="PTHR34596:SF2">
    <property type="entry name" value="CHITOPORIN"/>
    <property type="match status" value="1"/>
</dbReference>
<keyword evidence="3 4" id="KW-0732">Signal</keyword>
<organism evidence="5 6">
    <name type="scientific">Acinetobacter lwoffii</name>
    <dbReference type="NCBI Taxonomy" id="28090"/>
    <lineage>
        <taxon>Bacteria</taxon>
        <taxon>Pseudomonadati</taxon>
        <taxon>Pseudomonadota</taxon>
        <taxon>Gammaproteobacteria</taxon>
        <taxon>Moraxellales</taxon>
        <taxon>Moraxellaceae</taxon>
        <taxon>Acinetobacter</taxon>
    </lineage>
</organism>
<evidence type="ECO:0000256" key="2">
    <source>
        <dbReference type="ARBA" id="ARBA00022448"/>
    </source>
</evidence>
<dbReference type="Proteomes" id="UP000548425">
    <property type="component" value="Unassembled WGS sequence"/>
</dbReference>
<dbReference type="Gene3D" id="2.40.160.10">
    <property type="entry name" value="Porin"/>
    <property type="match status" value="1"/>
</dbReference>
<gene>
    <name evidence="5" type="ORF">HNP34_002465</name>
</gene>
<evidence type="ECO:0000313" key="6">
    <source>
        <dbReference type="Proteomes" id="UP000548425"/>
    </source>
</evidence>
<keyword evidence="2" id="KW-0813">Transport</keyword>
<dbReference type="InterPro" id="IPR023614">
    <property type="entry name" value="Porin_dom_sf"/>
</dbReference>
<evidence type="ECO:0000256" key="3">
    <source>
        <dbReference type="ARBA" id="ARBA00022729"/>
    </source>
</evidence>
<feature type="chain" id="PRO_5043419496" description="Outer membrane porin, OprD family" evidence="4">
    <location>
        <begin position="21"/>
        <end position="397"/>
    </location>
</feature>
<dbReference type="AlphaFoldDB" id="A0AAW3VH06"/>
<comment type="similarity">
    <text evidence="1">Belongs to the outer membrane porin (Opr) (TC 1.B.25) family.</text>
</comment>
<dbReference type="InterPro" id="IPR005318">
    <property type="entry name" value="OM_porin_bac"/>
</dbReference>